<feature type="domain" description="GCM" evidence="6">
    <location>
        <begin position="26"/>
        <end position="182"/>
    </location>
</feature>
<dbReference type="OrthoDB" id="6241117at2759"/>
<keyword evidence="8" id="KW-1185">Reference proteome</keyword>
<reference evidence="7" key="1">
    <citation type="journal article" date="2021" name="Mol. Ecol. Resour.">
        <title>Apolygus lucorum genome provides insights into omnivorousness and mesophyll feeding.</title>
        <authorList>
            <person name="Liu Y."/>
            <person name="Liu H."/>
            <person name="Wang H."/>
            <person name="Huang T."/>
            <person name="Liu B."/>
            <person name="Yang B."/>
            <person name="Yin L."/>
            <person name="Li B."/>
            <person name="Zhang Y."/>
            <person name="Zhang S."/>
            <person name="Jiang F."/>
            <person name="Zhang X."/>
            <person name="Ren Y."/>
            <person name="Wang B."/>
            <person name="Wang S."/>
            <person name="Lu Y."/>
            <person name="Wu K."/>
            <person name="Fan W."/>
            <person name="Wang G."/>
        </authorList>
    </citation>
    <scope>NUCLEOTIDE SEQUENCE</scope>
    <source>
        <strain evidence="7">12Hb</strain>
    </source>
</reference>
<sequence length="464" mass="52416">MVVILSDSERNDYLMNYPSSRIGRHQDWDINDSNVPRVVDYNRFEEWADGHCRLVYPPDSDEAKRHSSGWAMRNTNNHNVHILKKSCLGVLVCSRRCVLPNGDTVHLRPAICDKARKKQQGKPCPNRLCSGRLEILPCRGHCGYPVTHFWRHTEHAIFFQAKGVHDHQRPEAKSTSEARRSLGAGRRVRGLAVMLTKETSLSNKILSLKNTPCELEASLHQNPIVPASQMNPEDKGYCCPCGPFDCVCPTSPRQGQEVPIQPGPADMYLPQTTQWYQPPTTREREEDYYGATSEYGAAVGGVYHQQDCPPEFPPIDLFPPTDHDATSGVDVYALHQNQHPSHLHQYQSSPPTLLDLGSGTIKEESSWQTLHTQGDERWSEALLELDALAGTTTDSSLTDCSWASSVDLKTPWQNQPQPDPSSHKLWMDQEIQSHELKTLHQPTTQGYQLQPQYYQAIGLKIEHF</sequence>
<comment type="caution">
    <text evidence="7">The sequence shown here is derived from an EMBL/GenBank/DDBJ whole genome shotgun (WGS) entry which is preliminary data.</text>
</comment>
<dbReference type="PANTHER" id="PTHR12414:SF8">
    <property type="entry name" value="TRANSCRIPTION FACTOR GLIAL CELLS MISSING-RELATED"/>
    <property type="match status" value="1"/>
</dbReference>
<dbReference type="GO" id="GO:0001228">
    <property type="term" value="F:DNA-binding transcription activator activity, RNA polymerase II-specific"/>
    <property type="evidence" value="ECO:0007669"/>
    <property type="project" value="InterPro"/>
</dbReference>
<keyword evidence="4" id="KW-0804">Transcription</keyword>
<dbReference type="InterPro" id="IPR036115">
    <property type="entry name" value="GCM_dom_sf"/>
</dbReference>
<dbReference type="InterPro" id="IPR003902">
    <property type="entry name" value="Tscrpt_reg_GCM"/>
</dbReference>
<keyword evidence="3" id="KW-0238">DNA-binding</keyword>
<dbReference type="InterPro" id="IPR039791">
    <property type="entry name" value="GCM"/>
</dbReference>
<dbReference type="Gene3D" id="3.30.70.3530">
    <property type="entry name" value="GCM motif"/>
    <property type="match status" value="1"/>
</dbReference>
<protein>
    <recommendedName>
        <fullName evidence="6">GCM domain-containing protein</fullName>
    </recommendedName>
</protein>
<organism evidence="7 8">
    <name type="scientific">Apolygus lucorum</name>
    <name type="common">Small green plant bug</name>
    <name type="synonym">Lygocoris lucorum</name>
    <dbReference type="NCBI Taxonomy" id="248454"/>
    <lineage>
        <taxon>Eukaryota</taxon>
        <taxon>Metazoa</taxon>
        <taxon>Ecdysozoa</taxon>
        <taxon>Arthropoda</taxon>
        <taxon>Hexapoda</taxon>
        <taxon>Insecta</taxon>
        <taxon>Pterygota</taxon>
        <taxon>Neoptera</taxon>
        <taxon>Paraneoptera</taxon>
        <taxon>Hemiptera</taxon>
        <taxon>Heteroptera</taxon>
        <taxon>Panheteroptera</taxon>
        <taxon>Cimicomorpha</taxon>
        <taxon>Miridae</taxon>
        <taxon>Mirini</taxon>
        <taxon>Apolygus</taxon>
    </lineage>
</organism>
<dbReference type="SUPFAM" id="SSF90073">
    <property type="entry name" value="GCM domain"/>
    <property type="match status" value="1"/>
</dbReference>
<evidence type="ECO:0000313" key="7">
    <source>
        <dbReference type="EMBL" id="KAF6215393.1"/>
    </source>
</evidence>
<evidence type="ECO:0000256" key="4">
    <source>
        <dbReference type="ARBA" id="ARBA00023163"/>
    </source>
</evidence>
<keyword evidence="2" id="KW-0805">Transcription regulation</keyword>
<name>A0A8S9Y2H9_APOLU</name>
<keyword evidence="1" id="KW-0217">Developmental protein</keyword>
<evidence type="ECO:0000256" key="5">
    <source>
        <dbReference type="ARBA" id="ARBA00023242"/>
    </source>
</evidence>
<accession>A0A8S9Y2H9</accession>
<dbReference type="EMBL" id="WIXP02000002">
    <property type="protein sequence ID" value="KAF6215393.1"/>
    <property type="molecule type" value="Genomic_DNA"/>
</dbReference>
<dbReference type="InterPro" id="IPR043021">
    <property type="entry name" value="GCM_small"/>
</dbReference>
<keyword evidence="5" id="KW-0539">Nucleus</keyword>
<proteinExistence type="predicted"/>
<evidence type="ECO:0000313" key="8">
    <source>
        <dbReference type="Proteomes" id="UP000466442"/>
    </source>
</evidence>
<dbReference type="PANTHER" id="PTHR12414">
    <property type="entry name" value="GLIAL CELLS MISSING RELATED/GLIDE"/>
    <property type="match status" value="1"/>
</dbReference>
<evidence type="ECO:0000259" key="6">
    <source>
        <dbReference type="PROSITE" id="PS50807"/>
    </source>
</evidence>
<dbReference type="PROSITE" id="PS50807">
    <property type="entry name" value="GCM"/>
    <property type="match status" value="1"/>
</dbReference>
<gene>
    <name evidence="7" type="ORF">GE061_010145</name>
</gene>
<dbReference type="Proteomes" id="UP000466442">
    <property type="component" value="Unassembled WGS sequence"/>
</dbReference>
<evidence type="ECO:0000256" key="3">
    <source>
        <dbReference type="ARBA" id="ARBA00023125"/>
    </source>
</evidence>
<dbReference type="GO" id="GO:0005634">
    <property type="term" value="C:nucleus"/>
    <property type="evidence" value="ECO:0007669"/>
    <property type="project" value="TreeGrafter"/>
</dbReference>
<dbReference type="InterPro" id="IPR043020">
    <property type="entry name" value="GCM_large"/>
</dbReference>
<dbReference type="Pfam" id="PF03615">
    <property type="entry name" value="GCM"/>
    <property type="match status" value="1"/>
</dbReference>
<dbReference type="GO" id="GO:0042063">
    <property type="term" value="P:gliogenesis"/>
    <property type="evidence" value="ECO:0007669"/>
    <property type="project" value="TreeGrafter"/>
</dbReference>
<dbReference type="GO" id="GO:0000978">
    <property type="term" value="F:RNA polymerase II cis-regulatory region sequence-specific DNA binding"/>
    <property type="evidence" value="ECO:0007669"/>
    <property type="project" value="TreeGrafter"/>
</dbReference>
<evidence type="ECO:0000256" key="2">
    <source>
        <dbReference type="ARBA" id="ARBA00023015"/>
    </source>
</evidence>
<dbReference type="AlphaFoldDB" id="A0A8S9Y2H9"/>
<dbReference type="Gene3D" id="2.20.25.670">
    <property type="entry name" value="GCM domain, large subdomain"/>
    <property type="match status" value="1"/>
</dbReference>
<evidence type="ECO:0000256" key="1">
    <source>
        <dbReference type="ARBA" id="ARBA00022473"/>
    </source>
</evidence>